<keyword evidence="2" id="KW-1185">Reference proteome</keyword>
<dbReference type="Proteomes" id="UP001197114">
    <property type="component" value="Unassembled WGS sequence"/>
</dbReference>
<accession>A0ABS6YHH6</accession>
<comment type="caution">
    <text evidence="1">The sequence shown here is derived from an EMBL/GenBank/DDBJ whole genome shotgun (WGS) entry which is preliminary data.</text>
</comment>
<protein>
    <submittedName>
        <fullName evidence="1">DUF664 domain-containing protein</fullName>
    </submittedName>
</protein>
<dbReference type="SUPFAM" id="SSF109854">
    <property type="entry name" value="DinB/YfiT-like putative metalloenzymes"/>
    <property type="match status" value="1"/>
</dbReference>
<dbReference type="EMBL" id="WMBF01000022">
    <property type="protein sequence ID" value="MBW5420848.1"/>
    <property type="molecule type" value="Genomic_DNA"/>
</dbReference>
<evidence type="ECO:0000313" key="1">
    <source>
        <dbReference type="EMBL" id="MBW5420848.1"/>
    </source>
</evidence>
<evidence type="ECO:0000313" key="2">
    <source>
        <dbReference type="Proteomes" id="UP001197114"/>
    </source>
</evidence>
<dbReference type="Pfam" id="PF04978">
    <property type="entry name" value="MST"/>
    <property type="match status" value="1"/>
</dbReference>
<dbReference type="InterPro" id="IPR007061">
    <property type="entry name" value="MST-like"/>
</dbReference>
<dbReference type="InterPro" id="IPR034660">
    <property type="entry name" value="DinB/YfiT-like"/>
</dbReference>
<organism evidence="1 2">
    <name type="scientific">Streptomyces anatolicus</name>
    <dbReference type="NCBI Taxonomy" id="2675858"/>
    <lineage>
        <taxon>Bacteria</taxon>
        <taxon>Bacillati</taxon>
        <taxon>Actinomycetota</taxon>
        <taxon>Actinomycetes</taxon>
        <taxon>Kitasatosporales</taxon>
        <taxon>Streptomycetaceae</taxon>
        <taxon>Streptomyces</taxon>
    </lineage>
</organism>
<reference evidence="1 2" key="1">
    <citation type="submission" date="2019-11" db="EMBL/GenBank/DDBJ databases">
        <authorList>
            <person name="Ay H."/>
        </authorList>
    </citation>
    <scope>NUCLEOTIDE SEQUENCE [LARGE SCALE GENOMIC DNA]</scope>
    <source>
        <strain evidence="1 2">BG9H</strain>
    </source>
</reference>
<name>A0ABS6YHH6_9ACTN</name>
<proteinExistence type="predicted"/>
<gene>
    <name evidence="1" type="ORF">GKQ77_04590</name>
</gene>
<dbReference type="Gene3D" id="1.20.120.450">
    <property type="entry name" value="dinb family like domain"/>
    <property type="match status" value="1"/>
</dbReference>
<dbReference type="RefSeq" id="WP_219687408.1">
    <property type="nucleotide sequence ID" value="NZ_WMBF01000022.1"/>
</dbReference>
<sequence>MSTLPDGRRIPPLTADEPAMLASWLDMHRATLAIKCSGLDDEQALRTSVEPSSLCLFGLVQHLAEVERNWIQRIFDQRDVPPIFEKSPDGGFTPDRDRTFAEVLAVWEGEVAVNRKICEGRAPDETGRLGAGEAAVVGGEAEVSLRWVLIHLIEEYARHNGHADLLRERIDGVTGT</sequence>